<gene>
    <name evidence="2" type="ORF">KW868_14170</name>
</gene>
<dbReference type="Proteomes" id="UP000887320">
    <property type="component" value="Unassembled WGS sequence"/>
</dbReference>
<dbReference type="Gene3D" id="3.40.30.10">
    <property type="entry name" value="Glutaredoxin"/>
    <property type="match status" value="1"/>
</dbReference>
<dbReference type="SFLD" id="SFLDS00019">
    <property type="entry name" value="Glutathione_Transferase_(cytos"/>
    <property type="match status" value="1"/>
</dbReference>
<dbReference type="InterPro" id="IPR010987">
    <property type="entry name" value="Glutathione-S-Trfase_C-like"/>
</dbReference>
<dbReference type="PANTHER" id="PTHR44051:SF19">
    <property type="entry name" value="DISULFIDE-BOND OXIDOREDUCTASE YFCG"/>
    <property type="match status" value="1"/>
</dbReference>
<dbReference type="InterPro" id="IPR040079">
    <property type="entry name" value="Glutathione_S-Trfase"/>
</dbReference>
<dbReference type="RefSeq" id="WP_004717100.1">
    <property type="nucleotide sequence ID" value="NZ_BBRY01000022.1"/>
</dbReference>
<dbReference type="Pfam" id="PF00043">
    <property type="entry name" value="GST_C"/>
    <property type="match status" value="1"/>
</dbReference>
<dbReference type="SFLD" id="SFLDG01151">
    <property type="entry name" value="Main.2:_Nu-like"/>
    <property type="match status" value="1"/>
</dbReference>
<name>A0A6A1RW49_ACIGI</name>
<dbReference type="CDD" id="cd10291">
    <property type="entry name" value="GST_C_YfcG_like"/>
    <property type="match status" value="1"/>
</dbReference>
<dbReference type="InterPro" id="IPR036249">
    <property type="entry name" value="Thioredoxin-like_sf"/>
</dbReference>
<reference evidence="2" key="1">
    <citation type="submission" date="2021-07" db="EMBL/GenBank/DDBJ databases">
        <authorList>
            <person name="Fernandez M."/>
            <person name="Pereira P."/>
            <person name="Torres Tejerizo G.A."/>
            <person name="Gonzalez P."/>
            <person name="Agostini E."/>
        </authorList>
    </citation>
    <scope>NUCLEOTIDE SEQUENCE</scope>
    <source>
        <strain evidence="2">SFC 500-1A</strain>
    </source>
</reference>
<organism evidence="2 3">
    <name type="scientific">Acinetobacter guillouiae</name>
    <name type="common">Acinetobacter genomosp. 11</name>
    <dbReference type="NCBI Taxonomy" id="106649"/>
    <lineage>
        <taxon>Bacteria</taxon>
        <taxon>Pseudomonadati</taxon>
        <taxon>Pseudomonadota</taxon>
        <taxon>Gammaproteobacteria</taxon>
        <taxon>Moraxellales</taxon>
        <taxon>Moraxellaceae</taxon>
        <taxon>Acinetobacter</taxon>
    </lineage>
</organism>
<dbReference type="PROSITE" id="PS50404">
    <property type="entry name" value="GST_NTER"/>
    <property type="match status" value="1"/>
</dbReference>
<dbReference type="SFLD" id="SFLDG00358">
    <property type="entry name" value="Main_(cytGST)"/>
    <property type="match status" value="1"/>
</dbReference>
<accession>A0A6A1RW49</accession>
<comment type="caution">
    <text evidence="2">The sequence shown here is derived from an EMBL/GenBank/DDBJ whole genome shotgun (WGS) entry which is preliminary data.</text>
</comment>
<dbReference type="FunFam" id="3.40.30.10:FF:000046">
    <property type="entry name" value="GSH-dependent disulfide bond oxidoreductase"/>
    <property type="match status" value="1"/>
</dbReference>
<dbReference type="Gene3D" id="1.20.1050.10">
    <property type="match status" value="1"/>
</dbReference>
<dbReference type="CDD" id="cd03048">
    <property type="entry name" value="GST_N_Ure2p_like"/>
    <property type="match status" value="1"/>
</dbReference>
<dbReference type="SUPFAM" id="SSF52833">
    <property type="entry name" value="Thioredoxin-like"/>
    <property type="match status" value="1"/>
</dbReference>
<protein>
    <submittedName>
        <fullName evidence="2">Glutathione S-transferase N-terminal domain-containing protein</fullName>
    </submittedName>
</protein>
<dbReference type="InterPro" id="IPR004046">
    <property type="entry name" value="GST_C"/>
</dbReference>
<dbReference type="Pfam" id="PF02798">
    <property type="entry name" value="GST_N"/>
    <property type="match status" value="1"/>
</dbReference>
<evidence type="ECO:0000313" key="2">
    <source>
        <dbReference type="EMBL" id="MCF0265595.1"/>
    </source>
</evidence>
<comment type="similarity">
    <text evidence="1">Belongs to the GST superfamily.</text>
</comment>
<dbReference type="PANTHER" id="PTHR44051">
    <property type="entry name" value="GLUTATHIONE S-TRANSFERASE-RELATED"/>
    <property type="match status" value="1"/>
</dbReference>
<evidence type="ECO:0000313" key="3">
    <source>
        <dbReference type="Proteomes" id="UP000887320"/>
    </source>
</evidence>
<dbReference type="InterPro" id="IPR036282">
    <property type="entry name" value="Glutathione-S-Trfase_C_sf"/>
</dbReference>
<proteinExistence type="inferred from homology"/>
<dbReference type="PROSITE" id="PS50405">
    <property type="entry name" value="GST_CTER"/>
    <property type="match status" value="1"/>
</dbReference>
<sequence>MIHLHYWPTPNGHKITIFLEEAGLKYDVTPVNIGRGDQLKSAFLAISPNNRIPAIIDDSPDDGGEPLSVFESGAILQYLAQKSGLFLSSEPRARIMALEWLYWQVGGLGPMLGQNQHFAKYAPEKIPYAIERYVNETRRLYKVLNTHLDGRTFITGQDYSIADMAAYPWIVHHEEHGIKLADFPHIKTWFETIRERPAIQRAYKVAEKVQVMDPTQDSLAHKILFGLTQ</sequence>
<evidence type="ECO:0000256" key="1">
    <source>
        <dbReference type="RuleBase" id="RU003494"/>
    </source>
</evidence>
<dbReference type="AlphaFoldDB" id="A0A6A1RW49"/>
<dbReference type="SUPFAM" id="SSF47616">
    <property type="entry name" value="GST C-terminal domain-like"/>
    <property type="match status" value="1"/>
</dbReference>
<dbReference type="InterPro" id="IPR004045">
    <property type="entry name" value="Glutathione_S-Trfase_N"/>
</dbReference>
<dbReference type="EMBL" id="JAHWXT010000005">
    <property type="protein sequence ID" value="MCF0265595.1"/>
    <property type="molecule type" value="Genomic_DNA"/>
</dbReference>